<feature type="transmembrane region" description="Helical" evidence="1">
    <location>
        <begin position="66"/>
        <end position="87"/>
    </location>
</feature>
<feature type="transmembrane region" description="Helical" evidence="1">
    <location>
        <begin position="42"/>
        <end position="60"/>
    </location>
</feature>
<feature type="transmembrane region" description="Helical" evidence="1">
    <location>
        <begin position="12"/>
        <end position="30"/>
    </location>
</feature>
<keyword evidence="1" id="KW-0812">Transmembrane</keyword>
<dbReference type="RefSeq" id="WP_094968418.1">
    <property type="nucleotide sequence ID" value="NZ_NGJN01000004.1"/>
</dbReference>
<dbReference type="AlphaFoldDB" id="A0A265UTT8"/>
<keyword evidence="1" id="KW-0472">Membrane</keyword>
<dbReference type="Proteomes" id="UP000216840">
    <property type="component" value="Unassembled WGS sequence"/>
</dbReference>
<sequence>MNQSTIQEGKSLAIVAYITLIGVLIAFFMNQEKRNSFTSFHIRQALGLWLLYFIMGYIVSGFDSWMLTYSFWIFFSVLFVYGIAGAITGKLHNVPLLGPYFQKLFKSLG</sequence>
<name>A0A265UTT8_9FLAO</name>
<evidence type="ECO:0000313" key="3">
    <source>
        <dbReference type="Proteomes" id="UP000216840"/>
    </source>
</evidence>
<accession>A0A265UTT8</accession>
<evidence type="ECO:0000313" key="2">
    <source>
        <dbReference type="EMBL" id="OZV68652.1"/>
    </source>
</evidence>
<comment type="caution">
    <text evidence="2">The sequence shown here is derived from an EMBL/GenBank/DDBJ whole genome shotgun (WGS) entry which is preliminary data.</text>
</comment>
<keyword evidence="1" id="KW-1133">Transmembrane helix</keyword>
<protein>
    <recommendedName>
        <fullName evidence="4">Import component protein</fullName>
    </recommendedName>
</protein>
<organism evidence="2 3">
    <name type="scientific">Winogradskyella aurantia</name>
    <dbReference type="NCBI Taxonomy" id="1915063"/>
    <lineage>
        <taxon>Bacteria</taxon>
        <taxon>Pseudomonadati</taxon>
        <taxon>Bacteroidota</taxon>
        <taxon>Flavobacteriia</taxon>
        <taxon>Flavobacteriales</taxon>
        <taxon>Flavobacteriaceae</taxon>
        <taxon>Winogradskyella</taxon>
    </lineage>
</organism>
<evidence type="ECO:0000256" key="1">
    <source>
        <dbReference type="SAM" id="Phobius"/>
    </source>
</evidence>
<dbReference type="OrthoDB" id="6400719at2"/>
<keyword evidence="3" id="KW-1185">Reference proteome</keyword>
<gene>
    <name evidence="2" type="ORF">CA834_09305</name>
</gene>
<reference evidence="2 3" key="1">
    <citation type="submission" date="2017-05" db="EMBL/GenBank/DDBJ databases">
        <title>The draft genome sequence of Idiomarina salinarum WNB302.</title>
        <authorList>
            <person name="Sun Y."/>
            <person name="Chen B."/>
            <person name="Du Z."/>
        </authorList>
    </citation>
    <scope>NUCLEOTIDE SEQUENCE [LARGE SCALE GENOMIC DNA]</scope>
    <source>
        <strain evidence="2 3">WNB302</strain>
    </source>
</reference>
<evidence type="ECO:0008006" key="4">
    <source>
        <dbReference type="Google" id="ProtNLM"/>
    </source>
</evidence>
<dbReference type="EMBL" id="NGJN01000004">
    <property type="protein sequence ID" value="OZV68652.1"/>
    <property type="molecule type" value="Genomic_DNA"/>
</dbReference>
<proteinExistence type="predicted"/>